<feature type="region of interest" description="Disordered" evidence="1">
    <location>
        <begin position="134"/>
        <end position="229"/>
    </location>
</feature>
<keyword evidence="3" id="KW-1185">Reference proteome</keyword>
<feature type="compositionally biased region" description="Polar residues" evidence="1">
    <location>
        <begin position="170"/>
        <end position="192"/>
    </location>
</feature>
<dbReference type="RefSeq" id="XP_033380637.1">
    <property type="nucleotide sequence ID" value="XM_033528903.1"/>
</dbReference>
<protein>
    <submittedName>
        <fullName evidence="2">Uncharacterized protein</fullName>
    </submittedName>
</protein>
<feature type="compositionally biased region" description="Basic residues" evidence="1">
    <location>
        <begin position="193"/>
        <end position="209"/>
    </location>
</feature>
<organism evidence="2 3">
    <name type="scientific">Aaosphaeria arxii CBS 175.79</name>
    <dbReference type="NCBI Taxonomy" id="1450172"/>
    <lineage>
        <taxon>Eukaryota</taxon>
        <taxon>Fungi</taxon>
        <taxon>Dikarya</taxon>
        <taxon>Ascomycota</taxon>
        <taxon>Pezizomycotina</taxon>
        <taxon>Dothideomycetes</taxon>
        <taxon>Pleosporomycetidae</taxon>
        <taxon>Pleosporales</taxon>
        <taxon>Pleosporales incertae sedis</taxon>
        <taxon>Aaosphaeria</taxon>
    </lineage>
</organism>
<dbReference type="OrthoDB" id="371463at2759"/>
<reference evidence="2" key="1">
    <citation type="journal article" date="2020" name="Stud. Mycol.">
        <title>101 Dothideomycetes genomes: a test case for predicting lifestyles and emergence of pathogens.</title>
        <authorList>
            <person name="Haridas S."/>
            <person name="Albert R."/>
            <person name="Binder M."/>
            <person name="Bloem J."/>
            <person name="Labutti K."/>
            <person name="Salamov A."/>
            <person name="Andreopoulos B."/>
            <person name="Baker S."/>
            <person name="Barry K."/>
            <person name="Bills G."/>
            <person name="Bluhm B."/>
            <person name="Cannon C."/>
            <person name="Castanera R."/>
            <person name="Culley D."/>
            <person name="Daum C."/>
            <person name="Ezra D."/>
            <person name="Gonzalez J."/>
            <person name="Henrissat B."/>
            <person name="Kuo A."/>
            <person name="Liang C."/>
            <person name="Lipzen A."/>
            <person name="Lutzoni F."/>
            <person name="Magnuson J."/>
            <person name="Mondo S."/>
            <person name="Nolan M."/>
            <person name="Ohm R."/>
            <person name="Pangilinan J."/>
            <person name="Park H.-J."/>
            <person name="Ramirez L."/>
            <person name="Alfaro M."/>
            <person name="Sun H."/>
            <person name="Tritt A."/>
            <person name="Yoshinaga Y."/>
            <person name="Zwiers L.-H."/>
            <person name="Turgeon B."/>
            <person name="Goodwin S."/>
            <person name="Spatafora J."/>
            <person name="Crous P."/>
            <person name="Grigoriev I."/>
        </authorList>
    </citation>
    <scope>NUCLEOTIDE SEQUENCE</scope>
    <source>
        <strain evidence="2">CBS 175.79</strain>
    </source>
</reference>
<evidence type="ECO:0000256" key="1">
    <source>
        <dbReference type="SAM" id="MobiDB-lite"/>
    </source>
</evidence>
<dbReference type="GeneID" id="54286300"/>
<dbReference type="AlphaFoldDB" id="A0A6A5XGJ0"/>
<accession>A0A6A5XGJ0</accession>
<dbReference type="Proteomes" id="UP000799778">
    <property type="component" value="Unassembled WGS sequence"/>
</dbReference>
<gene>
    <name evidence="2" type="ORF">BU24DRAFT_426159</name>
</gene>
<dbReference type="EMBL" id="ML978073">
    <property type="protein sequence ID" value="KAF2012298.1"/>
    <property type="molecule type" value="Genomic_DNA"/>
</dbReference>
<evidence type="ECO:0000313" key="3">
    <source>
        <dbReference type="Proteomes" id="UP000799778"/>
    </source>
</evidence>
<evidence type="ECO:0000313" key="2">
    <source>
        <dbReference type="EMBL" id="KAF2012298.1"/>
    </source>
</evidence>
<sequence length="229" mass="26217">MPTWLVHGFRWPRIRILYRTLLENLDDCSPSYIMTPAVSALYLENFTKTYPEIMAKLPSLRLLEQYDPEDLVTKEQPYAYVCDQVHEVKLSVDIEEIRGHGVTDEAWTALMDLRDQIAVGQDIGWFVVINGDPERWAPPLETDEEEDSEEEEDDDEREEEGEDADRERSQPSGINRSSITSKIDESAGQQNPRKPRGFRKWFTRSKRSLNSRGGDTSAAPPIPTTASSQ</sequence>
<name>A0A6A5XGJ0_9PLEO</name>
<proteinExistence type="predicted"/>
<feature type="compositionally biased region" description="Acidic residues" evidence="1">
    <location>
        <begin position="141"/>
        <end position="164"/>
    </location>
</feature>